<feature type="domain" description="Lipoyl-binding" evidence="5">
    <location>
        <begin position="23"/>
        <end position="105"/>
    </location>
</feature>
<evidence type="ECO:0000313" key="6">
    <source>
        <dbReference type="EMBL" id="PMP72666.1"/>
    </source>
</evidence>
<reference evidence="6 7" key="1">
    <citation type="submission" date="2018-01" db="EMBL/GenBank/DDBJ databases">
        <title>Metagenomic assembled genomes from two thermal pools in the Uzon Caldera, Kamchatka, Russia.</title>
        <authorList>
            <person name="Wilkins L."/>
            <person name="Ettinger C."/>
        </authorList>
    </citation>
    <scope>NUCLEOTIDE SEQUENCE [LARGE SCALE GENOMIC DNA]</scope>
    <source>
        <strain evidence="6">ZAV-04</strain>
    </source>
</reference>
<dbReference type="GO" id="GO:0019464">
    <property type="term" value="P:glycine decarboxylation via glycine cleavage system"/>
    <property type="evidence" value="ECO:0007669"/>
    <property type="project" value="UniProtKB-UniRule"/>
</dbReference>
<dbReference type="HAMAP" id="MF_00272">
    <property type="entry name" value="GcvH"/>
    <property type="match status" value="1"/>
</dbReference>
<evidence type="ECO:0000259" key="5">
    <source>
        <dbReference type="PROSITE" id="PS50968"/>
    </source>
</evidence>
<dbReference type="InterPro" id="IPR002930">
    <property type="entry name" value="GCV_H"/>
</dbReference>
<accession>A0A2J6WQK0</accession>
<dbReference type="NCBIfam" id="TIGR00527">
    <property type="entry name" value="gcvH"/>
    <property type="match status" value="1"/>
</dbReference>
<dbReference type="GO" id="GO:0009249">
    <property type="term" value="P:protein lipoylation"/>
    <property type="evidence" value="ECO:0007669"/>
    <property type="project" value="TreeGrafter"/>
</dbReference>
<feature type="modified residue" description="N6-lipoyllysine" evidence="3 4">
    <location>
        <position position="64"/>
    </location>
</feature>
<comment type="cofactor">
    <cofactor evidence="3">
        <name>(R)-lipoate</name>
        <dbReference type="ChEBI" id="CHEBI:83088"/>
    </cofactor>
    <text evidence="3">Binds 1 lipoyl cofactor covalently.</text>
</comment>
<protein>
    <recommendedName>
        <fullName evidence="3">Glycine cleavage system H protein</fullName>
    </recommendedName>
</protein>
<comment type="similarity">
    <text evidence="1 3">Belongs to the GcvH family.</text>
</comment>
<dbReference type="EMBL" id="PNIO01000006">
    <property type="protein sequence ID" value="PMP72666.1"/>
    <property type="molecule type" value="Genomic_DNA"/>
</dbReference>
<evidence type="ECO:0000256" key="1">
    <source>
        <dbReference type="ARBA" id="ARBA00009249"/>
    </source>
</evidence>
<dbReference type="PANTHER" id="PTHR11715">
    <property type="entry name" value="GLYCINE CLEAVAGE SYSTEM H PROTEIN"/>
    <property type="match status" value="1"/>
</dbReference>
<organism evidence="6 7">
    <name type="scientific">Thermodesulfovibrio aggregans</name>
    <dbReference type="NCBI Taxonomy" id="86166"/>
    <lineage>
        <taxon>Bacteria</taxon>
        <taxon>Pseudomonadati</taxon>
        <taxon>Nitrospirota</taxon>
        <taxon>Thermodesulfovibrionia</taxon>
        <taxon>Thermodesulfovibrionales</taxon>
        <taxon>Thermodesulfovibrionaceae</taxon>
        <taxon>Thermodesulfovibrio</taxon>
    </lineage>
</organism>
<dbReference type="SUPFAM" id="SSF51230">
    <property type="entry name" value="Single hybrid motif"/>
    <property type="match status" value="1"/>
</dbReference>
<dbReference type="InterPro" id="IPR017453">
    <property type="entry name" value="GCV_H_sub"/>
</dbReference>
<evidence type="ECO:0000313" key="7">
    <source>
        <dbReference type="Proteomes" id="UP000242288"/>
    </source>
</evidence>
<comment type="caution">
    <text evidence="6">The sequence shown here is derived from an EMBL/GenBank/DDBJ whole genome shotgun (WGS) entry which is preliminary data.</text>
</comment>
<gene>
    <name evidence="3 6" type="primary">gcvH</name>
    <name evidence="6" type="ORF">C0186_00770</name>
</gene>
<dbReference type="Gene3D" id="2.40.50.100">
    <property type="match status" value="1"/>
</dbReference>
<dbReference type="InterPro" id="IPR033753">
    <property type="entry name" value="GCV_H/Fam206"/>
</dbReference>
<sequence length="129" mass="14832">MTLENYKFHKEHTWVKLSGRSKKVKVGITDYAQESLGDIIYIELPEVDTHIEAGTEMAEIESTKTSSPVIAPVNGTVVEVNEELIDHPEIINEDPYGKGWIAVIEMDNPQELEELMDYEEYESYLEEER</sequence>
<dbReference type="InterPro" id="IPR003016">
    <property type="entry name" value="2-oxoA_DH_lipoyl-BS"/>
</dbReference>
<dbReference type="AlphaFoldDB" id="A0A2J6WQK0"/>
<dbReference type="GO" id="GO:0005829">
    <property type="term" value="C:cytosol"/>
    <property type="evidence" value="ECO:0007669"/>
    <property type="project" value="TreeGrafter"/>
</dbReference>
<evidence type="ECO:0000256" key="2">
    <source>
        <dbReference type="ARBA" id="ARBA00022823"/>
    </source>
</evidence>
<dbReference type="PROSITE" id="PS00189">
    <property type="entry name" value="LIPOYL"/>
    <property type="match status" value="1"/>
</dbReference>
<proteinExistence type="inferred from homology"/>
<dbReference type="InterPro" id="IPR000089">
    <property type="entry name" value="Biotin_lipoyl"/>
</dbReference>
<dbReference type="PANTHER" id="PTHR11715:SF3">
    <property type="entry name" value="GLYCINE CLEAVAGE SYSTEM H PROTEIN-RELATED"/>
    <property type="match status" value="1"/>
</dbReference>
<dbReference type="InterPro" id="IPR011053">
    <property type="entry name" value="Single_hybrid_motif"/>
</dbReference>
<comment type="function">
    <text evidence="3">The glycine cleavage system catalyzes the degradation of glycine. The H protein shuttles the methylamine group of glycine from the P protein to the T protein.</text>
</comment>
<dbReference type="Proteomes" id="UP000242288">
    <property type="component" value="Unassembled WGS sequence"/>
</dbReference>
<dbReference type="NCBIfam" id="NF002270">
    <property type="entry name" value="PRK01202.1"/>
    <property type="match status" value="1"/>
</dbReference>
<dbReference type="PROSITE" id="PS50968">
    <property type="entry name" value="BIOTINYL_LIPOYL"/>
    <property type="match status" value="1"/>
</dbReference>
<dbReference type="GO" id="GO:0005960">
    <property type="term" value="C:glycine cleavage complex"/>
    <property type="evidence" value="ECO:0007669"/>
    <property type="project" value="InterPro"/>
</dbReference>
<dbReference type="CDD" id="cd06848">
    <property type="entry name" value="GCS_H"/>
    <property type="match status" value="1"/>
</dbReference>
<evidence type="ECO:0000256" key="4">
    <source>
        <dbReference type="PIRSR" id="PIRSR617453-50"/>
    </source>
</evidence>
<evidence type="ECO:0000256" key="3">
    <source>
        <dbReference type="HAMAP-Rule" id="MF_00272"/>
    </source>
</evidence>
<dbReference type="Pfam" id="PF01597">
    <property type="entry name" value="GCV_H"/>
    <property type="match status" value="1"/>
</dbReference>
<name>A0A2J6WQK0_9BACT</name>
<comment type="subunit">
    <text evidence="3">The glycine cleavage system is composed of four proteins: P, T, L and H.</text>
</comment>
<keyword evidence="2 3" id="KW-0450">Lipoyl</keyword>